<dbReference type="Pfam" id="PF13648">
    <property type="entry name" value="Lipocalin_4"/>
    <property type="match status" value="1"/>
</dbReference>
<sequence length="247" mass="28196">MKKLIFSALIATVLFVSSCGKDNEEEDSRSLLGTWYFVSLTVKDTDHYLANKCAQDSEVAFSETDYTHLAVTLLPNGTCDRNITNHTYTTEGNVINYVNKENNQKGSMEFHIKNNVLSLSYPSANANGKKDTYVYRRKDTHDPAVGKWFLKKVETHGKTIDASRDDCYKKGFLRIDRFRISTHFAFPNAQTGGCREIDDTRQWINIGGKYYQADDNKKATTNIAFELIDGGNTIKVTNNNERYYYKK</sequence>
<proteinExistence type="predicted"/>
<dbReference type="RefSeq" id="WP_128090710.1">
    <property type="nucleotide sequence ID" value="NZ_UARG01000017.1"/>
</dbReference>
<name>A0A2X2R7N2_CAPOC</name>
<reference evidence="2 3" key="1">
    <citation type="submission" date="2018-06" db="EMBL/GenBank/DDBJ databases">
        <authorList>
            <consortium name="Pathogen Informatics"/>
            <person name="Doyle S."/>
        </authorList>
    </citation>
    <scope>NUCLEOTIDE SEQUENCE [LARGE SCALE GENOMIC DNA]</scope>
    <source>
        <strain evidence="2 3">NCTC11546</strain>
    </source>
</reference>
<organism evidence="2 3">
    <name type="scientific">Capnocytophaga ochracea</name>
    <dbReference type="NCBI Taxonomy" id="1018"/>
    <lineage>
        <taxon>Bacteria</taxon>
        <taxon>Pseudomonadati</taxon>
        <taxon>Bacteroidota</taxon>
        <taxon>Flavobacteriia</taxon>
        <taxon>Flavobacteriales</taxon>
        <taxon>Flavobacteriaceae</taxon>
        <taxon>Capnocytophaga</taxon>
    </lineage>
</organism>
<gene>
    <name evidence="2" type="ORF">NCTC11546_00300</name>
</gene>
<dbReference type="InterPro" id="IPR012674">
    <property type="entry name" value="Calycin"/>
</dbReference>
<dbReference type="Proteomes" id="UP000249891">
    <property type="component" value="Unassembled WGS sequence"/>
</dbReference>
<protein>
    <recommendedName>
        <fullName evidence="1">Lipocalin-like domain-containing protein</fullName>
    </recommendedName>
</protein>
<dbReference type="EMBL" id="UARG01000017">
    <property type="protein sequence ID" value="SQA77098.1"/>
    <property type="molecule type" value="Genomic_DNA"/>
</dbReference>
<feature type="domain" description="Lipocalin-like" evidence="1">
    <location>
        <begin position="31"/>
        <end position="118"/>
    </location>
</feature>
<accession>A0A2X2R7N2</accession>
<dbReference type="Gene3D" id="2.40.128.20">
    <property type="match status" value="1"/>
</dbReference>
<dbReference type="InterPro" id="IPR024311">
    <property type="entry name" value="Lipocalin-like"/>
</dbReference>
<dbReference type="PROSITE" id="PS51257">
    <property type="entry name" value="PROKAR_LIPOPROTEIN"/>
    <property type="match status" value="1"/>
</dbReference>
<evidence type="ECO:0000313" key="2">
    <source>
        <dbReference type="EMBL" id="SQA77098.1"/>
    </source>
</evidence>
<evidence type="ECO:0000259" key="1">
    <source>
        <dbReference type="Pfam" id="PF13648"/>
    </source>
</evidence>
<evidence type="ECO:0000313" key="3">
    <source>
        <dbReference type="Proteomes" id="UP000249891"/>
    </source>
</evidence>
<dbReference type="AlphaFoldDB" id="A0A2X2R7N2"/>